<dbReference type="RefSeq" id="WP_208847798.1">
    <property type="nucleotide sequence ID" value="NZ_JAGGDJ010000006.1"/>
</dbReference>
<dbReference type="EMBL" id="JAGGDJ010000006">
    <property type="protein sequence ID" value="MBO7744865.1"/>
    <property type="molecule type" value="Genomic_DNA"/>
</dbReference>
<proteinExistence type="predicted"/>
<accession>A0ABS3W9S9</accession>
<organism evidence="1 2">
    <name type="scientific">Paenibacillus artemisiicola</name>
    <dbReference type="NCBI Taxonomy" id="1172618"/>
    <lineage>
        <taxon>Bacteria</taxon>
        <taxon>Bacillati</taxon>
        <taxon>Bacillota</taxon>
        <taxon>Bacilli</taxon>
        <taxon>Bacillales</taxon>
        <taxon>Paenibacillaceae</taxon>
        <taxon>Paenibacillus</taxon>
    </lineage>
</organism>
<evidence type="ECO:0000313" key="2">
    <source>
        <dbReference type="Proteomes" id="UP000670947"/>
    </source>
</evidence>
<evidence type="ECO:0008006" key="3">
    <source>
        <dbReference type="Google" id="ProtNLM"/>
    </source>
</evidence>
<sequence length="267" mass="28430">MNDPLDPYALDLRKSTAPPEHIAATSLYSVAAPRHGTVTGVSGCYSPPYAAGALALRLDFAAGGMPVEDTGNLGKRDCGLLFAGAAWRPDRIVRRGTYHWLKARGLVSFAVVSDLVPLTGRAGFVLTVRVANRSGTILEIDLAPTLEPGPVRRVPLGEWRFSPPAGGTVPARLAGADAWENEEVRITLLHDGLSAVLGDGEEAAFRIAVVLGEAGREVEAPSSLAVWEAETATRWRSRIARAEAALPRIETDIPGLEAYYNRSLISG</sequence>
<keyword evidence="2" id="KW-1185">Reference proteome</keyword>
<name>A0ABS3W9S9_9BACL</name>
<reference evidence="1 2" key="1">
    <citation type="submission" date="2021-03" db="EMBL/GenBank/DDBJ databases">
        <title>Paenibacillus artemisicola MWE-103 whole genome sequence.</title>
        <authorList>
            <person name="Ham Y.J."/>
        </authorList>
    </citation>
    <scope>NUCLEOTIDE SEQUENCE [LARGE SCALE GENOMIC DNA]</scope>
    <source>
        <strain evidence="1 2">MWE-103</strain>
    </source>
</reference>
<comment type="caution">
    <text evidence="1">The sequence shown here is derived from an EMBL/GenBank/DDBJ whole genome shotgun (WGS) entry which is preliminary data.</text>
</comment>
<protein>
    <recommendedName>
        <fullName evidence="3">Glycosyl hydrolase family 65</fullName>
    </recommendedName>
</protein>
<evidence type="ECO:0000313" key="1">
    <source>
        <dbReference type="EMBL" id="MBO7744865.1"/>
    </source>
</evidence>
<gene>
    <name evidence="1" type="ORF">I8J29_11705</name>
</gene>
<dbReference type="Proteomes" id="UP000670947">
    <property type="component" value="Unassembled WGS sequence"/>
</dbReference>